<accession>A0A6N7J1Y8</accession>
<protein>
    <submittedName>
        <fullName evidence="1">Uncharacterized protein</fullName>
    </submittedName>
</protein>
<gene>
    <name evidence="1" type="ORF">FRC54_07605</name>
</gene>
<dbReference type="EMBL" id="VOGC01000006">
    <property type="protein sequence ID" value="MQN01769.1"/>
    <property type="molecule type" value="Genomic_DNA"/>
</dbReference>
<dbReference type="Proteomes" id="UP000460257">
    <property type="component" value="Unassembled WGS sequence"/>
</dbReference>
<comment type="caution">
    <text evidence="1">The sequence shown here is derived from an EMBL/GenBank/DDBJ whole genome shotgun (WGS) entry which is preliminary data.</text>
</comment>
<evidence type="ECO:0000313" key="1">
    <source>
        <dbReference type="EMBL" id="MQN01769.1"/>
    </source>
</evidence>
<name>A0A6N7J1Y8_9FIRM</name>
<dbReference type="AlphaFoldDB" id="A0A6N7J1Y8"/>
<proteinExistence type="predicted"/>
<keyword evidence="2" id="KW-1185">Reference proteome</keyword>
<organism evidence="1 2">
    <name type="scientific">Candidatus Weimeria bifida</name>
    <dbReference type="NCBI Taxonomy" id="2599074"/>
    <lineage>
        <taxon>Bacteria</taxon>
        <taxon>Bacillati</taxon>
        <taxon>Bacillota</taxon>
        <taxon>Clostridia</taxon>
        <taxon>Lachnospirales</taxon>
        <taxon>Lachnospiraceae</taxon>
        <taxon>Candidatus Weimeria</taxon>
    </lineage>
</organism>
<sequence length="62" mass="7234">MDEKKDVVLKAIVFFGRTGDHRVRKNCYKRKNICSQARRLSGENKNVVLEEIVFIAAKKIIR</sequence>
<reference evidence="1" key="1">
    <citation type="journal article" date="2020" name="Appl. Environ. Microbiol.">
        <title>Medium-Chain Fatty Acid Synthesis by 'Candidatus Weimeria bifida' gen. nov., sp. nov., and 'Candidatus Pseudoramibacter fermentans' sp. nov.</title>
        <authorList>
            <person name="Scarborough M.J."/>
            <person name="Myers K.S."/>
            <person name="Donohue T.J."/>
            <person name="Noguera D.R."/>
        </authorList>
    </citation>
    <scope>NUCLEOTIDE SEQUENCE</scope>
    <source>
        <strain evidence="1">LCO1.1</strain>
    </source>
</reference>
<evidence type="ECO:0000313" key="2">
    <source>
        <dbReference type="Proteomes" id="UP000460257"/>
    </source>
</evidence>